<protein>
    <recommendedName>
        <fullName evidence="1">Mmc1 C-terminal domain-containing protein</fullName>
    </recommendedName>
</protein>
<evidence type="ECO:0000259" key="1">
    <source>
        <dbReference type="Pfam" id="PF23868"/>
    </source>
</evidence>
<evidence type="ECO:0000313" key="2">
    <source>
        <dbReference type="EMBL" id="QLG74479.1"/>
    </source>
</evidence>
<organism evidence="2 3">
    <name type="scientific">Zygotorulaspora mrakii</name>
    <name type="common">Zygosaccharomyces mrakii</name>
    <dbReference type="NCBI Taxonomy" id="42260"/>
    <lineage>
        <taxon>Eukaryota</taxon>
        <taxon>Fungi</taxon>
        <taxon>Dikarya</taxon>
        <taxon>Ascomycota</taxon>
        <taxon>Saccharomycotina</taxon>
        <taxon>Saccharomycetes</taxon>
        <taxon>Saccharomycetales</taxon>
        <taxon>Saccharomycetaceae</taxon>
        <taxon>Zygotorulaspora</taxon>
    </lineage>
</organism>
<feature type="domain" description="Mmc1 C-terminal" evidence="1">
    <location>
        <begin position="256"/>
        <end position="423"/>
    </location>
</feature>
<keyword evidence="3" id="KW-1185">Reference proteome</keyword>
<dbReference type="InterPro" id="IPR056196">
    <property type="entry name" value="Mmc1_C"/>
</dbReference>
<dbReference type="AlphaFoldDB" id="A0A7H9B905"/>
<name>A0A7H9B905_ZYGMR</name>
<proteinExistence type="predicted"/>
<dbReference type="RefSeq" id="XP_037146204.1">
    <property type="nucleotide sequence ID" value="XM_037290309.1"/>
</dbReference>
<dbReference type="PANTHER" id="PTHR38644:SF1">
    <property type="entry name" value="EXPRESSED PROTEIN"/>
    <property type="match status" value="1"/>
</dbReference>
<dbReference type="GeneID" id="59238262"/>
<dbReference type="KEGG" id="zmk:HG535_0G03620"/>
<dbReference type="EMBL" id="CP058610">
    <property type="protein sequence ID" value="QLG74479.1"/>
    <property type="molecule type" value="Genomic_DNA"/>
</dbReference>
<evidence type="ECO:0000313" key="3">
    <source>
        <dbReference type="Proteomes" id="UP000509704"/>
    </source>
</evidence>
<accession>A0A7H9B905</accession>
<dbReference type="PANTHER" id="PTHR38644">
    <property type="entry name" value="EXPRESSED PROTEIN"/>
    <property type="match status" value="1"/>
</dbReference>
<dbReference type="Pfam" id="PF23867">
    <property type="entry name" value="Mmc1_N"/>
    <property type="match status" value="1"/>
</dbReference>
<dbReference type="OrthoDB" id="5319015at2759"/>
<dbReference type="Pfam" id="PF23868">
    <property type="entry name" value="Mmc1_C"/>
    <property type="match status" value="1"/>
</dbReference>
<dbReference type="Proteomes" id="UP000509704">
    <property type="component" value="Chromosome 7"/>
</dbReference>
<gene>
    <name evidence="2" type="ORF">HG535_0G03620</name>
</gene>
<sequence>MFTNIKWTTIKRFNSQWRQLAQCYEKLPEKLSLLLQDEEGTRRTIRCGVILPRRQETNHSEFISALLSDVYARDQTWFRTLVTRYHGKNVSNVLMRYGQQLDLLKSERSIMLTLPSPFLKRYDVEFLEFHDNERPEYERGCHLYVDLGDSPSRVWPTISINDTKISKELLLSSSVNAKLALKATIDFVRDKSTVDEYLRNMETSNFDNISKRLGSILEDKETIFKNLQKSIIENIKRTELPLERKKMIEYERKQMMSEIESWSQLAHLELQTVINPLLDQFSREHLSIWKIYTYSESKLKLNLLELLVEPLTHLKMKSSLFKLSGKLQLDDTLALKSPLEIQNIGQRVLKLHGKANKAIYQNFFSLQLPLILCSVVGGLSEQFSFYSMGSLASFGIVLGFKRVMSYWDETMKSLQQDIIANIRENIEKDKAMLVASGRERFSEKEFKLDQKIKIIDSLPNELKK</sequence>
<reference evidence="2 3" key="1">
    <citation type="submission" date="2020-07" db="EMBL/GenBank/DDBJ databases">
        <title>The yeast mating-type switching endonuclease HO is a domesticated member of an unorthodox homing genetic element family.</title>
        <authorList>
            <person name="Coughlan A.Y."/>
            <person name="Lombardi L."/>
            <person name="Braun-Galleani S."/>
            <person name="Martos A.R."/>
            <person name="Galeote V."/>
            <person name="Bigey F."/>
            <person name="Dequin S."/>
            <person name="Byrne K.P."/>
            <person name="Wolfe K.H."/>
        </authorList>
    </citation>
    <scope>NUCLEOTIDE SEQUENCE [LARGE SCALE GENOMIC DNA]</scope>
    <source>
        <strain evidence="2 3">NRRL Y-6702</strain>
    </source>
</reference>